<gene>
    <name evidence="2" type="ORF">HNP84_007937</name>
</gene>
<dbReference type="EMBL" id="JACHGN010000022">
    <property type="protein sequence ID" value="MBB5138184.1"/>
    <property type="molecule type" value="Genomic_DNA"/>
</dbReference>
<protein>
    <recommendedName>
        <fullName evidence="4">WXG100 family type VII secretion target</fullName>
    </recommendedName>
</protein>
<comment type="caution">
    <text evidence="2">The sequence shown here is derived from an EMBL/GenBank/DDBJ whole genome shotgun (WGS) entry which is preliminary data.</text>
</comment>
<dbReference type="Proteomes" id="UP000578449">
    <property type="component" value="Unassembled WGS sequence"/>
</dbReference>
<organism evidence="2 3">
    <name type="scientific">Thermocatellispora tengchongensis</name>
    <dbReference type="NCBI Taxonomy" id="1073253"/>
    <lineage>
        <taxon>Bacteria</taxon>
        <taxon>Bacillati</taxon>
        <taxon>Actinomycetota</taxon>
        <taxon>Actinomycetes</taxon>
        <taxon>Streptosporangiales</taxon>
        <taxon>Streptosporangiaceae</taxon>
        <taxon>Thermocatellispora</taxon>
    </lineage>
</organism>
<evidence type="ECO:0000256" key="1">
    <source>
        <dbReference type="SAM" id="MobiDB-lite"/>
    </source>
</evidence>
<keyword evidence="3" id="KW-1185">Reference proteome</keyword>
<accession>A0A840P9X4</accession>
<reference evidence="2 3" key="1">
    <citation type="submission" date="2020-08" db="EMBL/GenBank/DDBJ databases">
        <title>Genomic Encyclopedia of Type Strains, Phase IV (KMG-IV): sequencing the most valuable type-strain genomes for metagenomic binning, comparative biology and taxonomic classification.</title>
        <authorList>
            <person name="Goeker M."/>
        </authorList>
    </citation>
    <scope>NUCLEOTIDE SEQUENCE [LARGE SCALE GENOMIC DNA]</scope>
    <source>
        <strain evidence="2 3">DSM 45615</strain>
    </source>
</reference>
<sequence length="138" mass="14902">MADPDAPGGASGPRAETPTDVDPRNLVKREQDFYEEHTAVVRAVADAMERLAALGNFWGDDSDGRRFYEGAEGRNGYRAASAAVESHAANLAEAYLRIGNDLVIAGTNIQGANWDTIAQMVRKVDQHVETPETDAEVT</sequence>
<evidence type="ECO:0000313" key="2">
    <source>
        <dbReference type="EMBL" id="MBB5138184.1"/>
    </source>
</evidence>
<dbReference type="AlphaFoldDB" id="A0A840P9X4"/>
<evidence type="ECO:0000313" key="3">
    <source>
        <dbReference type="Proteomes" id="UP000578449"/>
    </source>
</evidence>
<proteinExistence type="predicted"/>
<evidence type="ECO:0008006" key="4">
    <source>
        <dbReference type="Google" id="ProtNLM"/>
    </source>
</evidence>
<name>A0A840P9X4_9ACTN</name>
<feature type="region of interest" description="Disordered" evidence="1">
    <location>
        <begin position="1"/>
        <end position="24"/>
    </location>
</feature>